<reference evidence="1 2" key="3">
    <citation type="journal article" date="2008" name="Appl. Environ. Microbiol.">
        <title>Identification of mobile elements and pseudogenes in the Shewanella oneidensis MR-1 genome.</title>
        <authorList>
            <person name="Romine M.F."/>
            <person name="Carlson T.S."/>
            <person name="Norbeck A.D."/>
            <person name="McCue L.A."/>
            <person name="Lipton M.S."/>
        </authorList>
    </citation>
    <scope>NUCLEOTIDE SEQUENCE [LARGE SCALE GENOMIC DNA]</scope>
    <source>
        <strain evidence="2">ATCC 700550 / JCM 31522 / CIP 106686 / LMG 19005 / NCIMB 14063 / MR-1</strain>
    </source>
</reference>
<reference evidence="1 2" key="4">
    <citation type="journal article" date="2011" name="BMC Genomics">
        <title>Genome-wide protein localization prediction strategies for gram negative bacteria.</title>
        <authorList>
            <person name="Romine M.F."/>
        </authorList>
    </citation>
    <scope>NUCLEOTIDE SEQUENCE [LARGE SCALE GENOMIC DNA]</scope>
    <source>
        <strain evidence="2">ATCC 700550 / JCM 31522 / CIP 106686 / LMG 19005 / NCIMB 14063 / MR-1</strain>
    </source>
</reference>
<gene>
    <name evidence="1" type="ordered locus">SO_0687</name>
</gene>
<organism evidence="1 2">
    <name type="scientific">Shewanella oneidensis (strain ATCC 700550 / JCM 31522 / CIP 106686 / LMG 19005 / NCIMB 14063 / MR-1)</name>
    <dbReference type="NCBI Taxonomy" id="211586"/>
    <lineage>
        <taxon>Bacteria</taxon>
        <taxon>Pseudomonadati</taxon>
        <taxon>Pseudomonadota</taxon>
        <taxon>Gammaproteobacteria</taxon>
        <taxon>Alteromonadales</taxon>
        <taxon>Shewanellaceae</taxon>
        <taxon>Shewanella</taxon>
    </lineage>
</organism>
<proteinExistence type="predicted"/>
<dbReference type="RefSeq" id="WP_011071007.1">
    <property type="nucleotide sequence ID" value="NC_004347.2"/>
</dbReference>
<keyword evidence="2" id="KW-1185">Reference proteome</keyword>
<dbReference type="PATRIC" id="fig|211586.12.peg.662"/>
<dbReference type="PaxDb" id="211586-SO_0687"/>
<dbReference type="EMBL" id="AE014299">
    <property type="protein sequence ID" value="AAN53765.1"/>
    <property type="molecule type" value="Genomic_DNA"/>
</dbReference>
<evidence type="ECO:0000313" key="1">
    <source>
        <dbReference type="EMBL" id="AAN53765.1"/>
    </source>
</evidence>
<dbReference type="Proteomes" id="UP000008186">
    <property type="component" value="Chromosome"/>
</dbReference>
<name>Q8EIZ0_SHEON</name>
<dbReference type="BioCyc" id="SONE211586:G1GMP-649-MONOMER"/>
<dbReference type="KEGG" id="son:SO_0687"/>
<dbReference type="STRING" id="211586.SO_0687"/>
<protein>
    <submittedName>
        <fullName evidence="1">Mu phage uncharacterized protein</fullName>
    </submittedName>
</protein>
<dbReference type="OrthoDB" id="6269606at2"/>
<accession>Q8EIZ0</accession>
<dbReference type="HOGENOM" id="CLU_2289743_0_0_6"/>
<sequence>MPNIIDVKPAKSSVYHQAVVDIKVDNNAERLIVMNRLTCEIYYVFNCKQVKNIKLITPLEHATNNLLLVGILDNDLNYNAKFLDGRQADLINGNQVTIRP</sequence>
<reference evidence="1 2" key="1">
    <citation type="journal article" date="2002" name="Nat. Biotechnol.">
        <title>Genome sequence of the dissimilatory metal ion-reducing bacterium Shewanella oneidensis.</title>
        <authorList>
            <person name="Heidelberg J.F."/>
            <person name="Paulsen I.T."/>
            <person name="Nelson K.E."/>
            <person name="Gaidos E.J."/>
            <person name="Nelson W.C."/>
            <person name="Read T.D."/>
            <person name="Eisen J.A."/>
            <person name="Seshadri R."/>
            <person name="Ward N."/>
            <person name="Methe B."/>
            <person name="Clayton R.A."/>
            <person name="Meyer T."/>
            <person name="Tsapin A."/>
            <person name="Scott J."/>
            <person name="Beanan M."/>
            <person name="Brinkac L."/>
            <person name="Daugherty S."/>
            <person name="DeBoy R.T."/>
            <person name="Dodson R.J."/>
            <person name="Durkin A.S."/>
            <person name="Haft D.H."/>
            <person name="Kolonay J.F."/>
            <person name="Madupu R."/>
            <person name="Peterson J.D."/>
            <person name="Umayam L.A."/>
            <person name="White O."/>
            <person name="Wolf A.M."/>
            <person name="Vamathevan J."/>
            <person name="Weidman J."/>
            <person name="Impraim M."/>
            <person name="Lee K."/>
            <person name="Berry K."/>
            <person name="Lee C."/>
            <person name="Mueller J."/>
            <person name="Khouri H."/>
            <person name="Gill J."/>
            <person name="Utterback T.R."/>
            <person name="McDonald L.A."/>
            <person name="Feldblyum T.V."/>
            <person name="Smith H.O."/>
            <person name="Venter J.C."/>
            <person name="Nealson K.H."/>
            <person name="Fraser C.M."/>
        </authorList>
    </citation>
    <scope>NUCLEOTIDE SEQUENCE [LARGE SCALE GENOMIC DNA]</scope>
    <source>
        <strain evidence="2">ATCC 700550 / JCM 31522 / CIP 106686 / LMG 19005 / NCIMB 14063 / MR-1</strain>
    </source>
</reference>
<reference evidence="1 2" key="2">
    <citation type="journal article" date="2005" name="Proteomics">
        <title>Global detection and characterization of hypothetical proteins in Shewanella oneidensis MR-1 using LC-MS based proteomics.</title>
        <authorList>
            <person name="Elias D.A."/>
            <person name="Monroe M.E."/>
            <person name="Marshall M.J."/>
            <person name="Romine M.F."/>
            <person name="Belieav A.S."/>
            <person name="Fredrickson J.K."/>
            <person name="Anderson G.A."/>
            <person name="Smith R.D."/>
            <person name="Lipton M.S."/>
        </authorList>
    </citation>
    <scope>NUCLEOTIDE SEQUENCE [LARGE SCALE GENOMIC DNA]</scope>
    <source>
        <strain evidence="2">ATCC 700550 / JCM 31522 / CIP 106686 / LMG 19005 / NCIMB 14063 / MR-1</strain>
    </source>
</reference>
<dbReference type="AlphaFoldDB" id="Q8EIZ0"/>
<evidence type="ECO:0000313" key="2">
    <source>
        <dbReference type="Proteomes" id="UP000008186"/>
    </source>
</evidence>